<accession>A0AAV7P8Q2</accession>
<comment type="caution">
    <text evidence="1">The sequence shown here is derived from an EMBL/GenBank/DDBJ whole genome shotgun (WGS) entry which is preliminary data.</text>
</comment>
<name>A0AAV7P8Q2_PLEWA</name>
<dbReference type="EMBL" id="JANPWB010000011">
    <property type="protein sequence ID" value="KAJ1122973.1"/>
    <property type="molecule type" value="Genomic_DNA"/>
</dbReference>
<proteinExistence type="predicted"/>
<organism evidence="1 2">
    <name type="scientific">Pleurodeles waltl</name>
    <name type="common">Iberian ribbed newt</name>
    <dbReference type="NCBI Taxonomy" id="8319"/>
    <lineage>
        <taxon>Eukaryota</taxon>
        <taxon>Metazoa</taxon>
        <taxon>Chordata</taxon>
        <taxon>Craniata</taxon>
        <taxon>Vertebrata</taxon>
        <taxon>Euteleostomi</taxon>
        <taxon>Amphibia</taxon>
        <taxon>Batrachia</taxon>
        <taxon>Caudata</taxon>
        <taxon>Salamandroidea</taxon>
        <taxon>Salamandridae</taxon>
        <taxon>Pleurodelinae</taxon>
        <taxon>Pleurodeles</taxon>
    </lineage>
</organism>
<sequence>MWAGMGVPESGSPTKDCLLDFLLKRMPASRVEPLNILIRTARYVWARAVHRTRSPLLKEAELCTSPVTLYEETLSAASLAASQRAALLISLPKPVKNPAEQGSYRPMAMLNTDYKILAKVLAMQLRTHTTSPRDGNLQNFLR</sequence>
<gene>
    <name evidence="1" type="ORF">NDU88_001446</name>
</gene>
<dbReference type="AlphaFoldDB" id="A0AAV7P8Q2"/>
<keyword evidence="2" id="KW-1185">Reference proteome</keyword>
<dbReference type="Proteomes" id="UP001066276">
    <property type="component" value="Chromosome 7"/>
</dbReference>
<protein>
    <submittedName>
        <fullName evidence="1">Uncharacterized protein</fullName>
    </submittedName>
</protein>
<reference evidence="1" key="1">
    <citation type="journal article" date="2022" name="bioRxiv">
        <title>Sequencing and chromosome-scale assembly of the giantPleurodeles waltlgenome.</title>
        <authorList>
            <person name="Brown T."/>
            <person name="Elewa A."/>
            <person name="Iarovenko S."/>
            <person name="Subramanian E."/>
            <person name="Araus A.J."/>
            <person name="Petzold A."/>
            <person name="Susuki M."/>
            <person name="Suzuki K.-i.T."/>
            <person name="Hayashi T."/>
            <person name="Toyoda A."/>
            <person name="Oliveira C."/>
            <person name="Osipova E."/>
            <person name="Leigh N.D."/>
            <person name="Simon A."/>
            <person name="Yun M.H."/>
        </authorList>
    </citation>
    <scope>NUCLEOTIDE SEQUENCE</scope>
    <source>
        <strain evidence="1">20211129_DDA</strain>
        <tissue evidence="1">Liver</tissue>
    </source>
</reference>
<evidence type="ECO:0000313" key="2">
    <source>
        <dbReference type="Proteomes" id="UP001066276"/>
    </source>
</evidence>
<evidence type="ECO:0000313" key="1">
    <source>
        <dbReference type="EMBL" id="KAJ1122973.1"/>
    </source>
</evidence>